<feature type="binding site" evidence="6">
    <location>
        <position position="57"/>
    </location>
    <ligand>
        <name>Zn(2+)</name>
        <dbReference type="ChEBI" id="CHEBI:29105"/>
    </ligand>
</feature>
<dbReference type="Gene3D" id="3.30.160.60">
    <property type="entry name" value="Classic Zinc Finger"/>
    <property type="match status" value="4"/>
</dbReference>
<dbReference type="Proteomes" id="UP001562425">
    <property type="component" value="Unassembled WGS sequence"/>
</dbReference>
<sequence>MSSTAETALCRVCANPFESSTMIRLFDEANGPLALAEIFLQVSAVAVGDSRLPKCCCLRCKNRLQEVEDLRALCQESDRKLRKMIGDDRNEEESVDILPKVEVFEYSESYSCWSDPEHRFSSSDDEKDSDFVEQKKAKRRSNRKVKTECKSDVTNQIDPEKEDPASHKQSEDDPEYVEPISKKSKKAKSESQFNKTPNPTGEPKGKRKRVYQCALCGQIFASGYNLKEHESVHNPELLIKCPLCPKEFNRRNNYKRHMVVHKEQFKCTECDRSFRNGSTLEEHISTKHRGERPHQCKQCPKTYLTSASLFTHVQAIHKQNFRFKCDICFKSFLTKTILERHTLKHQGVKFSHCPHCDNKYESNNYLRQHIAERHPEQIENLARCEYCGLGYATDCHYRKHVVKKHPERLAAFDEWLTAKRESVKNGQQINAKVE</sequence>
<dbReference type="SMART" id="SM00868">
    <property type="entry name" value="zf-AD"/>
    <property type="match status" value="1"/>
</dbReference>
<accession>A0ABD1CSA6</accession>
<evidence type="ECO:0000256" key="5">
    <source>
        <dbReference type="PROSITE-ProRule" id="PRU00042"/>
    </source>
</evidence>
<evidence type="ECO:0000256" key="7">
    <source>
        <dbReference type="SAM" id="MobiDB-lite"/>
    </source>
</evidence>
<organism evidence="10 11">
    <name type="scientific">Culex pipiens pipiens</name>
    <name type="common">Northern house mosquito</name>
    <dbReference type="NCBI Taxonomy" id="38569"/>
    <lineage>
        <taxon>Eukaryota</taxon>
        <taxon>Metazoa</taxon>
        <taxon>Ecdysozoa</taxon>
        <taxon>Arthropoda</taxon>
        <taxon>Hexapoda</taxon>
        <taxon>Insecta</taxon>
        <taxon>Pterygota</taxon>
        <taxon>Neoptera</taxon>
        <taxon>Endopterygota</taxon>
        <taxon>Diptera</taxon>
        <taxon>Nematocera</taxon>
        <taxon>Culicoidea</taxon>
        <taxon>Culicidae</taxon>
        <taxon>Culicinae</taxon>
        <taxon>Culicini</taxon>
        <taxon>Culex</taxon>
        <taxon>Culex</taxon>
    </lineage>
</organism>
<feature type="binding site" evidence="6">
    <location>
        <position position="10"/>
    </location>
    <ligand>
        <name>Zn(2+)</name>
        <dbReference type="ChEBI" id="CHEBI:29105"/>
    </ligand>
</feature>
<evidence type="ECO:0000259" key="9">
    <source>
        <dbReference type="PROSITE" id="PS51915"/>
    </source>
</evidence>
<proteinExistence type="predicted"/>
<gene>
    <name evidence="10" type="ORF">pipiens_003872</name>
</gene>
<feature type="binding site" evidence="6">
    <location>
        <position position="60"/>
    </location>
    <ligand>
        <name>Zn(2+)</name>
        <dbReference type="ChEBI" id="CHEBI:29105"/>
    </ligand>
</feature>
<feature type="domain" description="C2H2-type" evidence="8">
    <location>
        <begin position="211"/>
        <end position="238"/>
    </location>
</feature>
<evidence type="ECO:0000256" key="2">
    <source>
        <dbReference type="ARBA" id="ARBA00022737"/>
    </source>
</evidence>
<evidence type="ECO:0000256" key="1">
    <source>
        <dbReference type="ARBA" id="ARBA00022723"/>
    </source>
</evidence>
<dbReference type="Pfam" id="PF00096">
    <property type="entry name" value="zf-C2H2"/>
    <property type="match status" value="3"/>
</dbReference>
<dbReference type="PANTHER" id="PTHR24379:SF121">
    <property type="entry name" value="C2H2-TYPE DOMAIN-CONTAINING PROTEIN"/>
    <property type="match status" value="1"/>
</dbReference>
<feature type="compositionally biased region" description="Basic and acidic residues" evidence="7">
    <location>
        <begin position="117"/>
        <end position="135"/>
    </location>
</feature>
<dbReference type="InterPro" id="IPR012934">
    <property type="entry name" value="Znf_AD"/>
</dbReference>
<dbReference type="AlphaFoldDB" id="A0ABD1CSA6"/>
<dbReference type="EMBL" id="JBEHCU010009989">
    <property type="protein sequence ID" value="KAL1378947.1"/>
    <property type="molecule type" value="Genomic_DNA"/>
</dbReference>
<evidence type="ECO:0000256" key="4">
    <source>
        <dbReference type="ARBA" id="ARBA00022833"/>
    </source>
</evidence>
<evidence type="ECO:0000259" key="8">
    <source>
        <dbReference type="PROSITE" id="PS50157"/>
    </source>
</evidence>
<feature type="region of interest" description="Disordered" evidence="7">
    <location>
        <begin position="117"/>
        <end position="206"/>
    </location>
</feature>
<evidence type="ECO:0000313" key="11">
    <source>
        <dbReference type="Proteomes" id="UP001562425"/>
    </source>
</evidence>
<reference evidence="10 11" key="1">
    <citation type="submission" date="2024-05" db="EMBL/GenBank/DDBJ databases">
        <title>Culex pipiens pipiens assembly and annotation.</title>
        <authorList>
            <person name="Alout H."/>
            <person name="Durand T."/>
        </authorList>
    </citation>
    <scope>NUCLEOTIDE SEQUENCE [LARGE SCALE GENOMIC DNA]</scope>
    <source>
        <strain evidence="10">HA-2024</strain>
        <tissue evidence="10">Whole body</tissue>
    </source>
</reference>
<dbReference type="SUPFAM" id="SSF57716">
    <property type="entry name" value="Glucocorticoid receptor-like (DNA-binding domain)"/>
    <property type="match status" value="1"/>
</dbReference>
<dbReference type="SUPFAM" id="SSF57667">
    <property type="entry name" value="beta-beta-alpha zinc fingers"/>
    <property type="match status" value="3"/>
</dbReference>
<dbReference type="PROSITE" id="PS51915">
    <property type="entry name" value="ZAD"/>
    <property type="match status" value="1"/>
</dbReference>
<keyword evidence="2" id="KW-0677">Repeat</keyword>
<feature type="compositionally biased region" description="Basic and acidic residues" evidence="7">
    <location>
        <begin position="158"/>
        <end position="171"/>
    </location>
</feature>
<name>A0ABD1CSA6_CULPP</name>
<dbReference type="PROSITE" id="PS50157">
    <property type="entry name" value="ZINC_FINGER_C2H2_2"/>
    <property type="match status" value="5"/>
</dbReference>
<dbReference type="GO" id="GO:0008270">
    <property type="term" value="F:zinc ion binding"/>
    <property type="evidence" value="ECO:0007669"/>
    <property type="project" value="UniProtKB-UniRule"/>
</dbReference>
<dbReference type="InterPro" id="IPR013087">
    <property type="entry name" value="Znf_C2H2_type"/>
</dbReference>
<evidence type="ECO:0000256" key="3">
    <source>
        <dbReference type="ARBA" id="ARBA00022771"/>
    </source>
</evidence>
<dbReference type="InterPro" id="IPR036236">
    <property type="entry name" value="Znf_C2H2_sf"/>
</dbReference>
<dbReference type="Pfam" id="PF07776">
    <property type="entry name" value="zf-AD"/>
    <property type="match status" value="1"/>
</dbReference>
<evidence type="ECO:0000313" key="10">
    <source>
        <dbReference type="EMBL" id="KAL1378947.1"/>
    </source>
</evidence>
<evidence type="ECO:0000256" key="6">
    <source>
        <dbReference type="PROSITE-ProRule" id="PRU01263"/>
    </source>
</evidence>
<keyword evidence="11" id="KW-1185">Reference proteome</keyword>
<feature type="binding site" evidence="6">
    <location>
        <position position="13"/>
    </location>
    <ligand>
        <name>Zn(2+)</name>
        <dbReference type="ChEBI" id="CHEBI:29105"/>
    </ligand>
</feature>
<comment type="caution">
    <text evidence="10">The sequence shown here is derived from an EMBL/GenBank/DDBJ whole genome shotgun (WGS) entry which is preliminary data.</text>
</comment>
<protein>
    <submittedName>
        <fullName evidence="10">Uncharacterized protein</fullName>
    </submittedName>
</protein>
<feature type="domain" description="ZAD" evidence="9">
    <location>
        <begin position="8"/>
        <end position="84"/>
    </location>
</feature>
<dbReference type="PANTHER" id="PTHR24379">
    <property type="entry name" value="KRAB AND ZINC FINGER DOMAIN-CONTAINING"/>
    <property type="match status" value="1"/>
</dbReference>
<keyword evidence="1 6" id="KW-0479">Metal-binding</keyword>
<dbReference type="SMART" id="SM00355">
    <property type="entry name" value="ZnF_C2H2"/>
    <property type="match status" value="7"/>
</dbReference>
<feature type="domain" description="C2H2-type" evidence="8">
    <location>
        <begin position="239"/>
        <end position="266"/>
    </location>
</feature>
<feature type="domain" description="C2H2-type" evidence="8">
    <location>
        <begin position="265"/>
        <end position="293"/>
    </location>
</feature>
<keyword evidence="3 5" id="KW-0863">Zinc-finger</keyword>
<keyword evidence="4 6" id="KW-0862">Zinc</keyword>
<dbReference type="PROSITE" id="PS00028">
    <property type="entry name" value="ZINC_FINGER_C2H2_1"/>
    <property type="match status" value="7"/>
</dbReference>
<feature type="domain" description="C2H2-type" evidence="8">
    <location>
        <begin position="323"/>
        <end position="350"/>
    </location>
</feature>
<feature type="domain" description="C2H2-type" evidence="8">
    <location>
        <begin position="294"/>
        <end position="317"/>
    </location>
</feature>